<reference evidence="1 2" key="1">
    <citation type="journal article" date="2017" name="Gigascience">
        <title>Genome sequence of the small brown planthopper, Laodelphax striatellus.</title>
        <authorList>
            <person name="Zhu J."/>
            <person name="Jiang F."/>
            <person name="Wang X."/>
            <person name="Yang P."/>
            <person name="Bao Y."/>
            <person name="Zhao W."/>
            <person name="Wang W."/>
            <person name="Lu H."/>
            <person name="Wang Q."/>
            <person name="Cui N."/>
            <person name="Li J."/>
            <person name="Chen X."/>
            <person name="Luo L."/>
            <person name="Yu J."/>
            <person name="Kang L."/>
            <person name="Cui F."/>
        </authorList>
    </citation>
    <scope>NUCLEOTIDE SEQUENCE [LARGE SCALE GENOMIC DNA]</scope>
    <source>
        <strain evidence="1">Lst14</strain>
    </source>
</reference>
<evidence type="ECO:0000313" key="1">
    <source>
        <dbReference type="EMBL" id="RZF43745.1"/>
    </source>
</evidence>
<dbReference type="OrthoDB" id="10062522at2759"/>
<evidence type="ECO:0008006" key="3">
    <source>
        <dbReference type="Google" id="ProtNLM"/>
    </source>
</evidence>
<accession>A0A482XCP6</accession>
<name>A0A482XCP6_LAOST</name>
<comment type="caution">
    <text evidence="1">The sequence shown here is derived from an EMBL/GenBank/DDBJ whole genome shotgun (WGS) entry which is preliminary data.</text>
</comment>
<dbReference type="InParanoid" id="A0A482XCP6"/>
<sequence>MSLASVQMNSGLSHRSQSFGSVGSLDDLHSSCGYSAASEHVISIEELRIQLNSCFTCGVNWQDDHVSLDCAECGGYSLERPCPLCDGRCNTLWKRDLTMSHACGKARWEGQCQLLLKPISTKDESHLCKRLEKLAASS</sequence>
<organism evidence="1 2">
    <name type="scientific">Laodelphax striatellus</name>
    <name type="common">Small brown planthopper</name>
    <name type="synonym">Delphax striatella</name>
    <dbReference type="NCBI Taxonomy" id="195883"/>
    <lineage>
        <taxon>Eukaryota</taxon>
        <taxon>Metazoa</taxon>
        <taxon>Ecdysozoa</taxon>
        <taxon>Arthropoda</taxon>
        <taxon>Hexapoda</taxon>
        <taxon>Insecta</taxon>
        <taxon>Pterygota</taxon>
        <taxon>Neoptera</taxon>
        <taxon>Paraneoptera</taxon>
        <taxon>Hemiptera</taxon>
        <taxon>Auchenorrhyncha</taxon>
        <taxon>Fulgoroidea</taxon>
        <taxon>Delphacidae</taxon>
        <taxon>Criomorphinae</taxon>
        <taxon>Laodelphax</taxon>
    </lineage>
</organism>
<dbReference type="Proteomes" id="UP000291343">
    <property type="component" value="Unassembled WGS sequence"/>
</dbReference>
<evidence type="ECO:0000313" key="2">
    <source>
        <dbReference type="Proteomes" id="UP000291343"/>
    </source>
</evidence>
<proteinExistence type="predicted"/>
<gene>
    <name evidence="1" type="ORF">LSTR_LSTR009168</name>
</gene>
<protein>
    <recommendedName>
        <fullName evidence="3">Protein pinocchio</fullName>
    </recommendedName>
</protein>
<dbReference type="AlphaFoldDB" id="A0A482XCP6"/>
<keyword evidence="2" id="KW-1185">Reference proteome</keyword>
<dbReference type="EMBL" id="QKKF02012223">
    <property type="protein sequence ID" value="RZF43745.1"/>
    <property type="molecule type" value="Genomic_DNA"/>
</dbReference>